<proteinExistence type="predicted"/>
<keyword evidence="3" id="KW-1185">Reference proteome</keyword>
<dbReference type="EMBL" id="CP022530">
    <property type="protein sequence ID" value="ASP38349.1"/>
    <property type="molecule type" value="Genomic_DNA"/>
</dbReference>
<organism evidence="2 3">
    <name type="scientific">Bacterioplanes sanyensis</name>
    <dbReference type="NCBI Taxonomy" id="1249553"/>
    <lineage>
        <taxon>Bacteria</taxon>
        <taxon>Pseudomonadati</taxon>
        <taxon>Pseudomonadota</taxon>
        <taxon>Gammaproteobacteria</taxon>
        <taxon>Oceanospirillales</taxon>
        <taxon>Oceanospirillaceae</taxon>
        <taxon>Bacterioplanes</taxon>
    </lineage>
</organism>
<dbReference type="InterPro" id="IPR032710">
    <property type="entry name" value="NTF2-like_dom_sf"/>
</dbReference>
<dbReference type="AlphaFoldDB" id="A0A222FHW1"/>
<accession>A0A222FHW1</accession>
<dbReference type="SUPFAM" id="SSF54427">
    <property type="entry name" value="NTF2-like"/>
    <property type="match status" value="1"/>
</dbReference>
<dbReference type="Proteomes" id="UP000202440">
    <property type="component" value="Chromosome"/>
</dbReference>
<dbReference type="OrthoDB" id="117872at2"/>
<dbReference type="Pfam" id="PF12680">
    <property type="entry name" value="SnoaL_2"/>
    <property type="match status" value="1"/>
</dbReference>
<dbReference type="RefSeq" id="WP_094059545.1">
    <property type="nucleotide sequence ID" value="NZ_CP022530.1"/>
</dbReference>
<feature type="domain" description="SnoaL-like" evidence="1">
    <location>
        <begin position="7"/>
        <end position="100"/>
    </location>
</feature>
<dbReference type="Gene3D" id="3.10.450.50">
    <property type="match status" value="1"/>
</dbReference>
<reference evidence="2 3" key="1">
    <citation type="submission" date="2017-07" db="EMBL/GenBank/DDBJ databases">
        <title>Annotated genome sequence of Bacterioplanes sanyensis isolated from Red Sea.</title>
        <authorList>
            <person name="Rehman Z.U."/>
        </authorList>
    </citation>
    <scope>NUCLEOTIDE SEQUENCE [LARGE SCALE GENOMIC DNA]</scope>
    <source>
        <strain evidence="2 3">NV9</strain>
    </source>
</reference>
<name>A0A222FHW1_9GAMM</name>
<dbReference type="KEGG" id="bsan:CHH28_06485"/>
<gene>
    <name evidence="2" type="ORF">CHH28_06485</name>
</gene>
<sequence>MTVKEVVLAYWQSMQTNDYTNAADWLSDDFECHWPQSQEVICGKANFIALNSAYPSEGVWQFEIERLVAEGQQVVTDVRVSDGVRHDRAVTFHTVIDGVIHRQVEYWPDSYDAPAWRAQWVQNRSDK</sequence>
<evidence type="ECO:0000259" key="1">
    <source>
        <dbReference type="Pfam" id="PF12680"/>
    </source>
</evidence>
<evidence type="ECO:0000313" key="2">
    <source>
        <dbReference type="EMBL" id="ASP38349.1"/>
    </source>
</evidence>
<evidence type="ECO:0000313" key="3">
    <source>
        <dbReference type="Proteomes" id="UP000202440"/>
    </source>
</evidence>
<protein>
    <submittedName>
        <fullName evidence="2">Polyketide cyclase</fullName>
    </submittedName>
</protein>
<dbReference type="InterPro" id="IPR037401">
    <property type="entry name" value="SnoaL-like"/>
</dbReference>